<feature type="signal peptide" evidence="8">
    <location>
        <begin position="1"/>
        <end position="22"/>
    </location>
</feature>
<dbReference type="PROSITE" id="PS00086">
    <property type="entry name" value="CYTOCHROME_P450"/>
    <property type="match status" value="1"/>
</dbReference>
<reference evidence="10" key="2">
    <citation type="submission" date="2015-01" db="EMBL/GenBank/DDBJ databases">
        <title>Evolutionary Origins and Diversification of the Mycorrhizal Mutualists.</title>
        <authorList>
            <consortium name="DOE Joint Genome Institute"/>
            <consortium name="Mycorrhizal Genomics Consortium"/>
            <person name="Kohler A."/>
            <person name="Kuo A."/>
            <person name="Nagy L.G."/>
            <person name="Floudas D."/>
            <person name="Copeland A."/>
            <person name="Barry K.W."/>
            <person name="Cichocki N."/>
            <person name="Veneault-Fourrey C."/>
            <person name="LaButti K."/>
            <person name="Lindquist E.A."/>
            <person name="Lipzen A."/>
            <person name="Lundell T."/>
            <person name="Morin E."/>
            <person name="Murat C."/>
            <person name="Riley R."/>
            <person name="Ohm R."/>
            <person name="Sun H."/>
            <person name="Tunlid A."/>
            <person name="Henrissat B."/>
            <person name="Grigoriev I.V."/>
            <person name="Hibbett D.S."/>
            <person name="Martin F."/>
        </authorList>
    </citation>
    <scope>NUCLEOTIDE SEQUENCE [LARGE SCALE GENOMIC DNA]</scope>
    <source>
        <strain evidence="10">h7</strain>
    </source>
</reference>
<feature type="binding site" description="axial binding residue" evidence="6">
    <location>
        <position position="422"/>
    </location>
    <ligand>
        <name>heme</name>
        <dbReference type="ChEBI" id="CHEBI:30413"/>
    </ligand>
    <ligandPart>
        <name>Fe</name>
        <dbReference type="ChEBI" id="CHEBI:18248"/>
    </ligandPart>
</feature>
<dbReference type="InterPro" id="IPR036396">
    <property type="entry name" value="Cyt_P450_sf"/>
</dbReference>
<dbReference type="InterPro" id="IPR001128">
    <property type="entry name" value="Cyt_P450"/>
</dbReference>
<evidence type="ECO:0000256" key="7">
    <source>
        <dbReference type="RuleBase" id="RU000461"/>
    </source>
</evidence>
<evidence type="ECO:0000313" key="10">
    <source>
        <dbReference type="Proteomes" id="UP000053424"/>
    </source>
</evidence>
<evidence type="ECO:0000256" key="6">
    <source>
        <dbReference type="PIRSR" id="PIRSR602403-1"/>
    </source>
</evidence>
<keyword evidence="7" id="KW-0560">Oxidoreductase</keyword>
<evidence type="ECO:0000256" key="2">
    <source>
        <dbReference type="ARBA" id="ARBA00010617"/>
    </source>
</evidence>
<keyword evidence="10" id="KW-1185">Reference proteome</keyword>
<comment type="similarity">
    <text evidence="2 7">Belongs to the cytochrome P450 family.</text>
</comment>
<dbReference type="SUPFAM" id="SSF48264">
    <property type="entry name" value="Cytochrome P450"/>
    <property type="match status" value="1"/>
</dbReference>
<keyword evidence="4 6" id="KW-0479">Metal-binding</keyword>
<evidence type="ECO:0000256" key="4">
    <source>
        <dbReference type="ARBA" id="ARBA00022723"/>
    </source>
</evidence>
<dbReference type="InterPro" id="IPR017972">
    <property type="entry name" value="Cyt_P450_CS"/>
</dbReference>
<dbReference type="GO" id="GO:0005506">
    <property type="term" value="F:iron ion binding"/>
    <property type="evidence" value="ECO:0007669"/>
    <property type="project" value="InterPro"/>
</dbReference>
<protein>
    <recommendedName>
        <fullName evidence="11">Cytochrome P450</fullName>
    </recommendedName>
</protein>
<dbReference type="Gene3D" id="1.10.630.10">
    <property type="entry name" value="Cytochrome P450"/>
    <property type="match status" value="1"/>
</dbReference>
<organism evidence="9 10">
    <name type="scientific">Hebeloma cylindrosporum</name>
    <dbReference type="NCBI Taxonomy" id="76867"/>
    <lineage>
        <taxon>Eukaryota</taxon>
        <taxon>Fungi</taxon>
        <taxon>Dikarya</taxon>
        <taxon>Basidiomycota</taxon>
        <taxon>Agaricomycotina</taxon>
        <taxon>Agaricomycetes</taxon>
        <taxon>Agaricomycetidae</taxon>
        <taxon>Agaricales</taxon>
        <taxon>Agaricineae</taxon>
        <taxon>Hymenogastraceae</taxon>
        <taxon>Hebeloma</taxon>
    </lineage>
</organism>
<dbReference type="GO" id="GO:0008395">
    <property type="term" value="F:steroid hydroxylase activity"/>
    <property type="evidence" value="ECO:0007669"/>
    <property type="project" value="TreeGrafter"/>
</dbReference>
<dbReference type="PANTHER" id="PTHR24304">
    <property type="entry name" value="CYTOCHROME P450 FAMILY 7"/>
    <property type="match status" value="1"/>
</dbReference>
<name>A0A0C2YXX9_HEBCY</name>
<keyword evidence="8" id="KW-0732">Signal</keyword>
<feature type="chain" id="PRO_5002159922" description="Cytochrome P450" evidence="8">
    <location>
        <begin position="23"/>
        <end position="483"/>
    </location>
</feature>
<keyword evidence="3 6" id="KW-0349">Heme</keyword>
<dbReference type="GO" id="GO:0016705">
    <property type="term" value="F:oxidoreductase activity, acting on paired donors, with incorporation or reduction of molecular oxygen"/>
    <property type="evidence" value="ECO:0007669"/>
    <property type="project" value="InterPro"/>
</dbReference>
<dbReference type="Pfam" id="PF00067">
    <property type="entry name" value="p450"/>
    <property type="match status" value="1"/>
</dbReference>
<evidence type="ECO:0000313" key="9">
    <source>
        <dbReference type="EMBL" id="KIM45807.1"/>
    </source>
</evidence>
<dbReference type="InterPro" id="IPR050529">
    <property type="entry name" value="CYP450_sterol_14alpha_dmase"/>
</dbReference>
<reference evidence="9 10" key="1">
    <citation type="submission" date="2014-04" db="EMBL/GenBank/DDBJ databases">
        <authorList>
            <consortium name="DOE Joint Genome Institute"/>
            <person name="Kuo A."/>
            <person name="Gay G."/>
            <person name="Dore J."/>
            <person name="Kohler A."/>
            <person name="Nagy L.G."/>
            <person name="Floudas D."/>
            <person name="Copeland A."/>
            <person name="Barry K.W."/>
            <person name="Cichocki N."/>
            <person name="Veneault-Fourrey C."/>
            <person name="LaButti K."/>
            <person name="Lindquist E.A."/>
            <person name="Lipzen A."/>
            <person name="Lundell T."/>
            <person name="Morin E."/>
            <person name="Murat C."/>
            <person name="Sun H."/>
            <person name="Tunlid A."/>
            <person name="Henrissat B."/>
            <person name="Grigoriev I.V."/>
            <person name="Hibbett D.S."/>
            <person name="Martin F."/>
            <person name="Nordberg H.P."/>
            <person name="Cantor M.N."/>
            <person name="Hua S.X."/>
        </authorList>
    </citation>
    <scope>NUCLEOTIDE SEQUENCE [LARGE SCALE GENOMIC DNA]</scope>
    <source>
        <strain evidence="10">h7</strain>
    </source>
</reference>
<dbReference type="InterPro" id="IPR002403">
    <property type="entry name" value="Cyt_P450_E_grp-IV"/>
</dbReference>
<comment type="cofactor">
    <cofactor evidence="1 6">
        <name>heme</name>
        <dbReference type="ChEBI" id="CHEBI:30413"/>
    </cofactor>
</comment>
<dbReference type="PANTHER" id="PTHR24304:SF2">
    <property type="entry name" value="24-HYDROXYCHOLESTEROL 7-ALPHA-HYDROXYLASE"/>
    <property type="match status" value="1"/>
</dbReference>
<dbReference type="OrthoDB" id="3366823at2759"/>
<keyword evidence="5 6" id="KW-0408">Iron</keyword>
<evidence type="ECO:0000256" key="1">
    <source>
        <dbReference type="ARBA" id="ARBA00001971"/>
    </source>
</evidence>
<sequence length="483" mass="54645">MLDILPLVAFIGLIFVVAYSQARPSVYTALPNSPTTVPYLFPWIGSFFSFNRDPLRFFQECHQRYGHVYKVFLAGRIIVVITHPNGITSITRDTTRNLTNKDIFIHMLQGITGFSANLDSIHELLDHKIFPITKMTLSPSSMLDITEGLDKSLRRELRGLDQNKGLPRVIQLSDLIGRPLYTAGCYALFGSTFPFDTFSDFQALDSNLPQLLTQLPFIGYRGAHARDRLLSKIADYIEGWWESDGVEEIPEASTTVMQSLTELKASQVSKREAAGALLLLLWGFHSNTWYMLFWLVTHLVVDDKAMAQLTQDLEAARNHQSLPNNESNSPPLLESAILETLRWATTSTTVRFAEDDTEIAVNGLRVPINKGEYVMGDVRAVHHDLSTFEDPDQFRIGRYMTKEDRSAPLPKPMAWGGGKHMCVGRHVAVHVMRLFMLECLRLYEIKAVASGFETRRLPRISSRHFIGSLKTNEEVHVVISPRH</sequence>
<dbReference type="AlphaFoldDB" id="A0A0C2YXX9"/>
<evidence type="ECO:0000256" key="8">
    <source>
        <dbReference type="SAM" id="SignalP"/>
    </source>
</evidence>
<keyword evidence="7" id="KW-0503">Monooxygenase</keyword>
<dbReference type="Proteomes" id="UP000053424">
    <property type="component" value="Unassembled WGS sequence"/>
</dbReference>
<evidence type="ECO:0000256" key="5">
    <source>
        <dbReference type="ARBA" id="ARBA00023004"/>
    </source>
</evidence>
<dbReference type="STRING" id="686832.A0A0C2YXX9"/>
<dbReference type="HOGENOM" id="CLU_018012_5_2_1"/>
<gene>
    <name evidence="9" type="ORF">M413DRAFT_440844</name>
</gene>
<evidence type="ECO:0008006" key="11">
    <source>
        <dbReference type="Google" id="ProtNLM"/>
    </source>
</evidence>
<dbReference type="PRINTS" id="PR00465">
    <property type="entry name" value="EP450IV"/>
</dbReference>
<accession>A0A0C2YXX9</accession>
<proteinExistence type="inferred from homology"/>
<dbReference type="GO" id="GO:0020037">
    <property type="term" value="F:heme binding"/>
    <property type="evidence" value="ECO:0007669"/>
    <property type="project" value="InterPro"/>
</dbReference>
<evidence type="ECO:0000256" key="3">
    <source>
        <dbReference type="ARBA" id="ARBA00022617"/>
    </source>
</evidence>
<dbReference type="EMBL" id="KN831771">
    <property type="protein sequence ID" value="KIM45807.1"/>
    <property type="molecule type" value="Genomic_DNA"/>
</dbReference>